<dbReference type="AlphaFoldDB" id="A0A834IFE1"/>
<dbReference type="OrthoDB" id="26525at2759"/>
<organism evidence="5 6">
    <name type="scientific">Rhynchophorus ferrugineus</name>
    <name type="common">Red palm weevil</name>
    <name type="synonym">Curculio ferrugineus</name>
    <dbReference type="NCBI Taxonomy" id="354439"/>
    <lineage>
        <taxon>Eukaryota</taxon>
        <taxon>Metazoa</taxon>
        <taxon>Ecdysozoa</taxon>
        <taxon>Arthropoda</taxon>
        <taxon>Hexapoda</taxon>
        <taxon>Insecta</taxon>
        <taxon>Pterygota</taxon>
        <taxon>Neoptera</taxon>
        <taxon>Endopterygota</taxon>
        <taxon>Coleoptera</taxon>
        <taxon>Polyphaga</taxon>
        <taxon>Cucujiformia</taxon>
        <taxon>Curculionidae</taxon>
        <taxon>Dryophthorinae</taxon>
        <taxon>Rhynchophorus</taxon>
    </lineage>
</organism>
<dbReference type="InterPro" id="IPR003591">
    <property type="entry name" value="Leu-rich_rpt_typical-subtyp"/>
</dbReference>
<dbReference type="SUPFAM" id="SSF52058">
    <property type="entry name" value="L domain-like"/>
    <property type="match status" value="1"/>
</dbReference>
<evidence type="ECO:0000313" key="6">
    <source>
        <dbReference type="Proteomes" id="UP000625711"/>
    </source>
</evidence>
<evidence type="ECO:0000256" key="2">
    <source>
        <dbReference type="ARBA" id="ARBA00022737"/>
    </source>
</evidence>
<evidence type="ECO:0000256" key="1">
    <source>
        <dbReference type="ARBA" id="ARBA00022614"/>
    </source>
</evidence>
<keyword evidence="2" id="KW-0677">Repeat</keyword>
<dbReference type="EMBL" id="JAACXV010000411">
    <property type="protein sequence ID" value="KAF7277941.1"/>
    <property type="molecule type" value="Genomic_DNA"/>
</dbReference>
<evidence type="ECO:0000256" key="4">
    <source>
        <dbReference type="SAM" id="Phobius"/>
    </source>
</evidence>
<accession>A0A834IFE1</accession>
<feature type="region of interest" description="Disordered" evidence="3">
    <location>
        <begin position="613"/>
        <end position="633"/>
    </location>
</feature>
<reference evidence="5" key="1">
    <citation type="submission" date="2020-08" db="EMBL/GenBank/DDBJ databases">
        <title>Genome sequencing and assembly of the red palm weevil Rhynchophorus ferrugineus.</title>
        <authorList>
            <person name="Dias G.B."/>
            <person name="Bergman C.M."/>
            <person name="Manee M."/>
        </authorList>
    </citation>
    <scope>NUCLEOTIDE SEQUENCE</scope>
    <source>
        <strain evidence="5">AA-2017</strain>
        <tissue evidence="5">Whole larva</tissue>
    </source>
</reference>
<evidence type="ECO:0000256" key="3">
    <source>
        <dbReference type="SAM" id="MobiDB-lite"/>
    </source>
</evidence>
<keyword evidence="4" id="KW-1133">Transmembrane helix</keyword>
<dbReference type="Pfam" id="PF13855">
    <property type="entry name" value="LRR_8"/>
    <property type="match status" value="1"/>
</dbReference>
<name>A0A834IFE1_RHYFE</name>
<keyword evidence="4" id="KW-0472">Membrane</keyword>
<proteinExistence type="predicted"/>
<dbReference type="InterPro" id="IPR032675">
    <property type="entry name" value="LRR_dom_sf"/>
</dbReference>
<dbReference type="Gene3D" id="3.80.10.10">
    <property type="entry name" value="Ribonuclease Inhibitor"/>
    <property type="match status" value="1"/>
</dbReference>
<dbReference type="Proteomes" id="UP000625711">
    <property type="component" value="Unassembled WGS sequence"/>
</dbReference>
<dbReference type="InterPro" id="IPR001611">
    <property type="entry name" value="Leu-rich_rpt"/>
</dbReference>
<evidence type="ECO:0000313" key="5">
    <source>
        <dbReference type="EMBL" id="KAF7277941.1"/>
    </source>
</evidence>
<feature type="transmembrane region" description="Helical" evidence="4">
    <location>
        <begin position="565"/>
        <end position="588"/>
    </location>
</feature>
<keyword evidence="6" id="KW-1185">Reference proteome</keyword>
<sequence>MCFFEFYNVQIIGNNLGWNKMKQYQYFKAFGGVTIYTLACFTIVLIFIPIVLLDVNNKIAQSIFSWNNYTIANKNGTATIDTQPSHANATNLNVKIHSKLKTSSFCVYTDTCKIECTGGNLDQVIEDINNVASTITDCFSLYAIDLSQTIFESNTINKGWLQKLTIMPNSLRIAVTDLKELGDEAFSGHPFSNNPIDLVLMETKIEYLRRNSFVGSSLASFTFDMYTLVSGLEIEDDVFNSTDYSIQYISFTYSLNNVKAVRSLMGRYSYFTKLEALYLRYNSLVVLENNLFSNAPNLLALYLSYSGVREINEETFNGLDILQLLDISSNNLKTLPRKAFDTFSISTRVNGKSNPWECDCELVWFKQFLLNRNSEFWPECRVDYSWEDMETYEFCPDFSSTLPSSTIRSSTVLPSTSKPSDSRDYIIRAIVCQNSENIDNNSDTGRLDSSRKLVQQAILKRRNINYVITRIETNSFQYSMNLSGDLKTTDSFLWMNVDNESDYGCVYDITGTIQMTLSPKSTYTLCVAANEHDEEVSLVIEDCTALSTPSEWSEQTWLNNKQKTLFIGITATTFLIGILISIVVTYYINKNMSKMFRRKKQTKKMRDDFINTLPRPKETTESNRYCDRKSSDQSLTTNVDGYLTPVLKEGWLYSTRYEEMDYVKRIMEKKYSKVYEAPPLPPNHPSEMKRQPK</sequence>
<dbReference type="PANTHER" id="PTHR24366">
    <property type="entry name" value="IG(IMMUNOGLOBULIN) AND LRR(LEUCINE RICH REPEAT) DOMAINS"/>
    <property type="match status" value="1"/>
</dbReference>
<protein>
    <submittedName>
        <fullName evidence="5">Uncharacterized protein</fullName>
    </submittedName>
</protein>
<feature type="compositionally biased region" description="Basic and acidic residues" evidence="3">
    <location>
        <begin position="613"/>
        <end position="631"/>
    </location>
</feature>
<feature type="region of interest" description="Disordered" evidence="3">
    <location>
        <begin position="674"/>
        <end position="693"/>
    </location>
</feature>
<dbReference type="PANTHER" id="PTHR24366:SF96">
    <property type="entry name" value="LEUCINE RICH REPEAT CONTAINING 53"/>
    <property type="match status" value="1"/>
</dbReference>
<feature type="transmembrane region" description="Helical" evidence="4">
    <location>
        <begin position="29"/>
        <end position="52"/>
    </location>
</feature>
<keyword evidence="1" id="KW-0433">Leucine-rich repeat</keyword>
<comment type="caution">
    <text evidence="5">The sequence shown here is derived from an EMBL/GenBank/DDBJ whole genome shotgun (WGS) entry which is preliminary data.</text>
</comment>
<dbReference type="SMART" id="SM00369">
    <property type="entry name" value="LRR_TYP"/>
    <property type="match status" value="3"/>
</dbReference>
<gene>
    <name evidence="5" type="ORF">GWI33_009057</name>
</gene>
<keyword evidence="4" id="KW-0812">Transmembrane</keyword>